<dbReference type="EMBL" id="LYUB02000006">
    <property type="protein sequence ID" value="OVF09084.1"/>
    <property type="molecule type" value="Genomic_DNA"/>
</dbReference>
<dbReference type="OMA" id="DMEAKWE"/>
<organism evidence="6 7">
    <name type="scientific">Clavispora lusitaniae</name>
    <name type="common">Candida lusitaniae</name>
    <dbReference type="NCBI Taxonomy" id="36911"/>
    <lineage>
        <taxon>Eukaryota</taxon>
        <taxon>Fungi</taxon>
        <taxon>Dikarya</taxon>
        <taxon>Ascomycota</taxon>
        <taxon>Saccharomycotina</taxon>
        <taxon>Pichiomycetes</taxon>
        <taxon>Metschnikowiaceae</taxon>
        <taxon>Clavispora</taxon>
    </lineage>
</organism>
<evidence type="ECO:0000256" key="2">
    <source>
        <dbReference type="ARBA" id="ARBA00022980"/>
    </source>
</evidence>
<dbReference type="SUPFAM" id="SSF46911">
    <property type="entry name" value="Ribosomal protein S18"/>
    <property type="match status" value="1"/>
</dbReference>
<dbReference type="AlphaFoldDB" id="A0AA91Q0D7"/>
<evidence type="ECO:0000256" key="4">
    <source>
        <dbReference type="ARBA" id="ARBA00035264"/>
    </source>
</evidence>
<dbReference type="NCBIfam" id="TIGR00165">
    <property type="entry name" value="S18"/>
    <property type="match status" value="1"/>
</dbReference>
<dbReference type="InterPro" id="IPR036870">
    <property type="entry name" value="Ribosomal_bS18_sf"/>
</dbReference>
<evidence type="ECO:0000313" key="7">
    <source>
        <dbReference type="Proteomes" id="UP000195602"/>
    </source>
</evidence>
<dbReference type="GO" id="GO:0005763">
    <property type="term" value="C:mitochondrial small ribosomal subunit"/>
    <property type="evidence" value="ECO:0007669"/>
    <property type="project" value="TreeGrafter"/>
</dbReference>
<dbReference type="Gene3D" id="4.10.640.10">
    <property type="entry name" value="Ribosomal protein S18"/>
    <property type="match status" value="1"/>
</dbReference>
<dbReference type="GO" id="GO:0070181">
    <property type="term" value="F:small ribosomal subunit rRNA binding"/>
    <property type="evidence" value="ECO:0007669"/>
    <property type="project" value="TreeGrafter"/>
</dbReference>
<name>A0AA91Q0D7_CLALS</name>
<proteinExistence type="inferred from homology"/>
<dbReference type="InterPro" id="IPR001648">
    <property type="entry name" value="Ribosomal_bS18"/>
</dbReference>
<dbReference type="PRINTS" id="PR00974">
    <property type="entry name" value="RIBOSOMALS18"/>
</dbReference>
<dbReference type="PANTHER" id="PTHR13479:SF40">
    <property type="entry name" value="SMALL RIBOSOMAL SUBUNIT PROTEIN BS18M"/>
    <property type="match status" value="1"/>
</dbReference>
<keyword evidence="3 5" id="KW-0687">Ribonucleoprotein</keyword>
<gene>
    <name evidence="6" type="ORF">A9F13_06g02266</name>
</gene>
<comment type="caution">
    <text evidence="6">The sequence shown here is derived from an EMBL/GenBank/DDBJ whole genome shotgun (WGS) entry which is preliminary data.</text>
</comment>
<dbReference type="Pfam" id="PF01084">
    <property type="entry name" value="Ribosomal_S18"/>
    <property type="match status" value="1"/>
</dbReference>
<dbReference type="GO" id="GO:0032543">
    <property type="term" value="P:mitochondrial translation"/>
    <property type="evidence" value="ECO:0007669"/>
    <property type="project" value="TreeGrafter"/>
</dbReference>
<reference evidence="6 7" key="1">
    <citation type="submission" date="2017-04" db="EMBL/GenBank/DDBJ databases">
        <title>Draft genome of the yeast Clavispora lusitaniae type strain CBS 6936.</title>
        <authorList>
            <person name="Durrens P."/>
            <person name="Klopp C."/>
            <person name="Biteau N."/>
            <person name="Fitton-Ouhabi V."/>
            <person name="Dementhon K."/>
            <person name="Accoceberry I."/>
            <person name="Sherman D.J."/>
            <person name="Noel T."/>
        </authorList>
    </citation>
    <scope>NUCLEOTIDE SEQUENCE [LARGE SCALE GENOMIC DNA]</scope>
    <source>
        <strain evidence="6 7">CBS 6936</strain>
    </source>
</reference>
<accession>A0AA91Q0D7</accession>
<keyword evidence="2 5" id="KW-0689">Ribosomal protein</keyword>
<comment type="similarity">
    <text evidence="1 5">Belongs to the bacterial ribosomal protein bS18 family.</text>
</comment>
<protein>
    <recommendedName>
        <fullName evidence="4">Small ribosomal subunit protein bS18m</fullName>
    </recommendedName>
</protein>
<evidence type="ECO:0000256" key="5">
    <source>
        <dbReference type="RuleBase" id="RU003910"/>
    </source>
</evidence>
<dbReference type="PANTHER" id="PTHR13479">
    <property type="entry name" value="30S RIBOSOMAL PROTEIN S18"/>
    <property type="match status" value="1"/>
</dbReference>
<dbReference type="Proteomes" id="UP000195602">
    <property type="component" value="Unassembled WGS sequence"/>
</dbReference>
<evidence type="ECO:0000313" key="6">
    <source>
        <dbReference type="EMBL" id="OVF09084.1"/>
    </source>
</evidence>
<evidence type="ECO:0000256" key="3">
    <source>
        <dbReference type="ARBA" id="ARBA00023274"/>
    </source>
</evidence>
<evidence type="ECO:0000256" key="1">
    <source>
        <dbReference type="ARBA" id="ARBA00005589"/>
    </source>
</evidence>
<dbReference type="GO" id="GO:0003735">
    <property type="term" value="F:structural constituent of ribosome"/>
    <property type="evidence" value="ECO:0007669"/>
    <property type="project" value="InterPro"/>
</dbReference>
<sequence length="198" mass="22182">MLRLLQKRSFSSPAALCFSSSPMSAFSRSLAAGKVLPSSPEMKTPAWAESESNESAITKKVVGLARSLQETGRPPISIAKNFSKNFVAGQLYDPFDFSMDRLDMEAKWEKRRRDPARNYRNGENDVFVRTGIDPLDLYSMPEILSRFVSSTGQILPREVTGCNAKNQKKLGIAIKRARSVGLLSTTHRHARYMPKRIL</sequence>
<dbReference type="KEGG" id="clus:A9F13_06g02266"/>